<dbReference type="AlphaFoldDB" id="A0AAV2GAZ9"/>
<keyword evidence="2" id="KW-1185">Reference proteome</keyword>
<evidence type="ECO:0000313" key="1">
    <source>
        <dbReference type="EMBL" id="CAL1406913.1"/>
    </source>
</evidence>
<name>A0AAV2GAZ9_9ROSI</name>
<reference evidence="1 2" key="1">
    <citation type="submission" date="2024-04" db="EMBL/GenBank/DDBJ databases">
        <authorList>
            <person name="Fracassetti M."/>
        </authorList>
    </citation>
    <scope>NUCLEOTIDE SEQUENCE [LARGE SCALE GENOMIC DNA]</scope>
</reference>
<proteinExistence type="predicted"/>
<organism evidence="1 2">
    <name type="scientific">Linum trigynum</name>
    <dbReference type="NCBI Taxonomy" id="586398"/>
    <lineage>
        <taxon>Eukaryota</taxon>
        <taxon>Viridiplantae</taxon>
        <taxon>Streptophyta</taxon>
        <taxon>Embryophyta</taxon>
        <taxon>Tracheophyta</taxon>
        <taxon>Spermatophyta</taxon>
        <taxon>Magnoliopsida</taxon>
        <taxon>eudicotyledons</taxon>
        <taxon>Gunneridae</taxon>
        <taxon>Pentapetalae</taxon>
        <taxon>rosids</taxon>
        <taxon>fabids</taxon>
        <taxon>Malpighiales</taxon>
        <taxon>Linaceae</taxon>
        <taxon>Linum</taxon>
    </lineage>
</organism>
<evidence type="ECO:0000313" key="2">
    <source>
        <dbReference type="Proteomes" id="UP001497516"/>
    </source>
</evidence>
<sequence length="75" mass="8602">MLPCDLGFVDRTIFFNKIERWLKESQRSAERLVYASLFERFAESQMPKKEGGSGTSWLCLRRKGDWGSNASGHGM</sequence>
<protein>
    <submittedName>
        <fullName evidence="1">Uncharacterized protein</fullName>
    </submittedName>
</protein>
<dbReference type="Proteomes" id="UP001497516">
    <property type="component" value="Chromosome 8"/>
</dbReference>
<accession>A0AAV2GAZ9</accession>
<dbReference type="EMBL" id="OZ034821">
    <property type="protein sequence ID" value="CAL1406913.1"/>
    <property type="molecule type" value="Genomic_DNA"/>
</dbReference>
<gene>
    <name evidence="1" type="ORF">LTRI10_LOCUS46607</name>
</gene>